<evidence type="ECO:0000313" key="3">
    <source>
        <dbReference type="EMBL" id="CAF0747521.1"/>
    </source>
</evidence>
<dbReference type="EMBL" id="CAJNOL010000007">
    <property type="protein sequence ID" value="CAF0734088.1"/>
    <property type="molecule type" value="Genomic_DNA"/>
</dbReference>
<protein>
    <submittedName>
        <fullName evidence="2">Uncharacterized protein</fullName>
    </submittedName>
</protein>
<organism evidence="2 4">
    <name type="scientific">Rotaria sordida</name>
    <dbReference type="NCBI Taxonomy" id="392033"/>
    <lineage>
        <taxon>Eukaryota</taxon>
        <taxon>Metazoa</taxon>
        <taxon>Spiralia</taxon>
        <taxon>Gnathifera</taxon>
        <taxon>Rotifera</taxon>
        <taxon>Eurotatoria</taxon>
        <taxon>Bdelloidea</taxon>
        <taxon>Philodinida</taxon>
        <taxon>Philodinidae</taxon>
        <taxon>Rotaria</taxon>
    </lineage>
</organism>
<gene>
    <name evidence="2" type="ORF">JXQ802_LOCUS711</name>
    <name evidence="3" type="ORF">PYM288_LOCUS1911</name>
</gene>
<accession>A0A813NBP3</accession>
<keyword evidence="4" id="KW-1185">Reference proteome</keyword>
<proteinExistence type="predicted"/>
<dbReference type="Proteomes" id="UP000663854">
    <property type="component" value="Unassembled WGS sequence"/>
</dbReference>
<dbReference type="EMBL" id="CAJNOH010000011">
    <property type="protein sequence ID" value="CAF0747521.1"/>
    <property type="molecule type" value="Genomic_DNA"/>
</dbReference>
<evidence type="ECO:0000256" key="1">
    <source>
        <dbReference type="SAM" id="Coils"/>
    </source>
</evidence>
<comment type="caution">
    <text evidence="2">The sequence shown here is derived from an EMBL/GenBank/DDBJ whole genome shotgun (WGS) entry which is preliminary data.</text>
</comment>
<feature type="coiled-coil region" evidence="1">
    <location>
        <begin position="57"/>
        <end position="84"/>
    </location>
</feature>
<dbReference type="Proteomes" id="UP000663870">
    <property type="component" value="Unassembled WGS sequence"/>
</dbReference>
<evidence type="ECO:0000313" key="2">
    <source>
        <dbReference type="EMBL" id="CAF0734088.1"/>
    </source>
</evidence>
<reference evidence="2" key="1">
    <citation type="submission" date="2021-02" db="EMBL/GenBank/DDBJ databases">
        <authorList>
            <person name="Nowell W R."/>
        </authorList>
    </citation>
    <scope>NUCLEOTIDE SEQUENCE</scope>
</reference>
<keyword evidence="1" id="KW-0175">Coiled coil</keyword>
<evidence type="ECO:0000313" key="4">
    <source>
        <dbReference type="Proteomes" id="UP000663870"/>
    </source>
</evidence>
<dbReference type="AlphaFoldDB" id="A0A813NBP3"/>
<name>A0A813NBP3_9BILA</name>
<sequence>MKEFINKLEKFKLQLKSIHEYDLEIRILKKLDIRKCLSIQSMSEAKMYRLMLNHDWAKHRQNALEQLEIKSKELYEQILQVDTKMIQFVRCEPLYSLPNQNYDASDDDYFDTTNYFTKKFRLQYEVKALAKYNGLFLKKMFLYFYLNDNLYS</sequence>